<dbReference type="FunCoup" id="A0A1N7SYY6">
    <property type="interactions" value="126"/>
</dbReference>
<protein>
    <submittedName>
        <fullName evidence="2">Activin_recp domain-containing protein</fullName>
    </submittedName>
</protein>
<gene>
    <name evidence="2" type="ORF">CELE_T04H1.12</name>
    <name evidence="2 4" type="ORF">T04H1.12</name>
</gene>
<dbReference type="AGR" id="WB:WBGene00303013"/>
<dbReference type="Bgee" id="WBGene00303013">
    <property type="expression patterns" value="Expressed in larva and 2 other cell types or tissues"/>
</dbReference>
<dbReference type="InParanoid" id="A0A1N7SYY6"/>
<dbReference type="AlphaFoldDB" id="A0A1N7SYY6"/>
<dbReference type="Proteomes" id="UP000001940">
    <property type="component" value="Chromosome V"/>
</dbReference>
<keyword evidence="3" id="KW-1185">Reference proteome</keyword>
<reference evidence="2 3" key="1">
    <citation type="journal article" date="1998" name="Science">
        <title>Genome sequence of the nematode C. elegans: a platform for investigating biology.</title>
        <authorList>
            <consortium name="The C. elegans sequencing consortium"/>
            <person name="Sulson J.E."/>
            <person name="Waterston R."/>
        </authorList>
    </citation>
    <scope>NUCLEOTIDE SEQUENCE [LARGE SCALE GENOMIC DNA]</scope>
    <source>
        <strain evidence="2 3">Bristol N2</strain>
    </source>
</reference>
<dbReference type="EMBL" id="BX284605">
    <property type="protein sequence ID" value="SIT60448.1"/>
    <property type="molecule type" value="Genomic_DNA"/>
</dbReference>
<name>A0A1N7SYY6_CAEEL</name>
<evidence type="ECO:0000256" key="1">
    <source>
        <dbReference type="SAM" id="SignalP"/>
    </source>
</evidence>
<keyword evidence="1" id="KW-0732">Signal</keyword>
<dbReference type="OrthoDB" id="5820707at2759"/>
<evidence type="ECO:0000313" key="3">
    <source>
        <dbReference type="Proteomes" id="UP000001940"/>
    </source>
</evidence>
<dbReference type="WormBase" id="T04H1.12">
    <property type="protein sequence ID" value="CE51865"/>
    <property type="gene ID" value="WBGene00303013"/>
</dbReference>
<sequence>MSISVYSVTIFTLLTLLPLICISLECINSTSYMDRVLVKPMSSHCRLNNALCVKTMQISQNSDGSPKVLSIHRECYELEPPQAYRDGRGCLDSYDEDDPISRRIGPHLITCYCSSDLCNF</sequence>
<evidence type="ECO:0000313" key="4">
    <source>
        <dbReference type="WormBase" id="T04H1.12"/>
    </source>
</evidence>
<accession>A0A1N7SYY6</accession>
<proteinExistence type="predicted"/>
<feature type="chain" id="PRO_5013021023" evidence="1">
    <location>
        <begin position="24"/>
        <end position="120"/>
    </location>
</feature>
<organism evidence="2 3">
    <name type="scientific">Caenorhabditis elegans</name>
    <dbReference type="NCBI Taxonomy" id="6239"/>
    <lineage>
        <taxon>Eukaryota</taxon>
        <taxon>Metazoa</taxon>
        <taxon>Ecdysozoa</taxon>
        <taxon>Nematoda</taxon>
        <taxon>Chromadorea</taxon>
        <taxon>Rhabditida</taxon>
        <taxon>Rhabditina</taxon>
        <taxon>Rhabditomorpha</taxon>
        <taxon>Rhabditoidea</taxon>
        <taxon>Rhabditidae</taxon>
        <taxon>Peloderinae</taxon>
        <taxon>Caenorhabditis</taxon>
    </lineage>
</organism>
<feature type="signal peptide" evidence="1">
    <location>
        <begin position="1"/>
        <end position="23"/>
    </location>
</feature>
<evidence type="ECO:0000313" key="2">
    <source>
        <dbReference type="EMBL" id="SIT60448.1"/>
    </source>
</evidence>